<reference evidence="3" key="1">
    <citation type="submission" date="2021-04" db="EMBL/GenBank/DDBJ databases">
        <authorList>
            <consortium name="Molecular Ecology Group"/>
        </authorList>
    </citation>
    <scope>NUCLEOTIDE SEQUENCE</scope>
</reference>
<accession>A0A8S4A1E4</accession>
<organism evidence="3 4">
    <name type="scientific">Candidula unifasciata</name>
    <dbReference type="NCBI Taxonomy" id="100452"/>
    <lineage>
        <taxon>Eukaryota</taxon>
        <taxon>Metazoa</taxon>
        <taxon>Spiralia</taxon>
        <taxon>Lophotrochozoa</taxon>
        <taxon>Mollusca</taxon>
        <taxon>Gastropoda</taxon>
        <taxon>Heterobranchia</taxon>
        <taxon>Euthyneura</taxon>
        <taxon>Panpulmonata</taxon>
        <taxon>Eupulmonata</taxon>
        <taxon>Stylommatophora</taxon>
        <taxon>Helicina</taxon>
        <taxon>Helicoidea</taxon>
        <taxon>Geomitridae</taxon>
        <taxon>Candidula</taxon>
    </lineage>
</organism>
<feature type="non-terminal residue" evidence="3">
    <location>
        <position position="1"/>
    </location>
</feature>
<sequence length="227" mass="25400">PVWPPIHPQVLVPLSPASDSDDCDDQRETLTNEATSSLEPLHILGNQDTRKPDSFGGTLNEAESGKGMPQKLCDGEQKLASLEQSIQEHVKKSQMLTQKEIENRKVLQLKKKERYQLVSQLKTLETEIKNVTASVTFYKSQMEATQKEIQLLEKQKEECQAGITESGLCGPLADATCAKSPSDGHLQVSGTDRNQNLSRAQEKQRLMERVKQIEETLEKLKKGVPKH</sequence>
<feature type="coiled-coil region" evidence="1">
    <location>
        <begin position="135"/>
        <end position="162"/>
    </location>
</feature>
<feature type="compositionally biased region" description="Polar residues" evidence="2">
    <location>
        <begin position="29"/>
        <end position="38"/>
    </location>
</feature>
<evidence type="ECO:0000256" key="2">
    <source>
        <dbReference type="SAM" id="MobiDB-lite"/>
    </source>
</evidence>
<comment type="caution">
    <text evidence="3">The sequence shown here is derived from an EMBL/GenBank/DDBJ whole genome shotgun (WGS) entry which is preliminary data.</text>
</comment>
<proteinExistence type="predicted"/>
<feature type="region of interest" description="Disordered" evidence="2">
    <location>
        <begin position="1"/>
        <end position="71"/>
    </location>
</feature>
<dbReference type="AlphaFoldDB" id="A0A8S4A1E4"/>
<evidence type="ECO:0000256" key="1">
    <source>
        <dbReference type="SAM" id="Coils"/>
    </source>
</evidence>
<feature type="compositionally biased region" description="Polar residues" evidence="2">
    <location>
        <begin position="188"/>
        <end position="199"/>
    </location>
</feature>
<dbReference type="EMBL" id="CAJHNH020008431">
    <property type="protein sequence ID" value="CAG5135559.1"/>
    <property type="molecule type" value="Genomic_DNA"/>
</dbReference>
<keyword evidence="4" id="KW-1185">Reference proteome</keyword>
<dbReference type="Proteomes" id="UP000678393">
    <property type="component" value="Unassembled WGS sequence"/>
</dbReference>
<feature type="region of interest" description="Disordered" evidence="2">
    <location>
        <begin position="179"/>
        <end position="203"/>
    </location>
</feature>
<protein>
    <submittedName>
        <fullName evidence="3">Uncharacterized protein</fullName>
    </submittedName>
</protein>
<evidence type="ECO:0000313" key="3">
    <source>
        <dbReference type="EMBL" id="CAG5135559.1"/>
    </source>
</evidence>
<evidence type="ECO:0000313" key="4">
    <source>
        <dbReference type="Proteomes" id="UP000678393"/>
    </source>
</evidence>
<keyword evidence="1" id="KW-0175">Coiled coil</keyword>
<gene>
    <name evidence="3" type="ORF">CUNI_LOCUS21117</name>
</gene>
<name>A0A8S4A1E4_9EUPU</name>